<dbReference type="Gene3D" id="3.30.70.270">
    <property type="match status" value="1"/>
</dbReference>
<dbReference type="InterPro" id="IPR029787">
    <property type="entry name" value="Nucleotide_cyclase"/>
</dbReference>
<evidence type="ECO:0000259" key="4">
    <source>
        <dbReference type="PROSITE" id="PS50887"/>
    </source>
</evidence>
<feature type="domain" description="GGDEF" evidence="4">
    <location>
        <begin position="173"/>
        <end position="300"/>
    </location>
</feature>
<dbReference type="InterPro" id="IPR043128">
    <property type="entry name" value="Rev_trsase/Diguanyl_cyclase"/>
</dbReference>
<name>A0A5B7YG49_9ALTE</name>
<evidence type="ECO:0000256" key="1">
    <source>
        <dbReference type="ARBA" id="ARBA00001946"/>
    </source>
</evidence>
<evidence type="ECO:0000313" key="6">
    <source>
        <dbReference type="Proteomes" id="UP000304912"/>
    </source>
</evidence>
<evidence type="ECO:0000256" key="2">
    <source>
        <dbReference type="ARBA" id="ARBA00012528"/>
    </source>
</evidence>
<dbReference type="InterPro" id="IPR050469">
    <property type="entry name" value="Diguanylate_Cyclase"/>
</dbReference>
<comment type="cofactor">
    <cofactor evidence="1">
        <name>Mg(2+)</name>
        <dbReference type="ChEBI" id="CHEBI:18420"/>
    </cofactor>
</comment>
<dbReference type="EC" id="2.7.7.65" evidence="2"/>
<reference evidence="5 6" key="1">
    <citation type="submission" date="2019-04" db="EMBL/GenBank/DDBJ databases">
        <title>Salinimonas iocasae sp. nov., a halophilic bacterium isolated from the outer tube casing of tubeworms in Okinawa Trough.</title>
        <authorList>
            <person name="Zhang H."/>
            <person name="Wang H."/>
            <person name="Li C."/>
        </authorList>
    </citation>
    <scope>NUCLEOTIDE SEQUENCE [LARGE SCALE GENOMIC DNA]</scope>
    <source>
        <strain evidence="5 6">KX18D6</strain>
    </source>
</reference>
<dbReference type="CDD" id="cd01949">
    <property type="entry name" value="GGDEF"/>
    <property type="match status" value="1"/>
</dbReference>
<evidence type="ECO:0000313" key="5">
    <source>
        <dbReference type="EMBL" id="QCZ94306.1"/>
    </source>
</evidence>
<dbReference type="RefSeq" id="WP_139757046.1">
    <property type="nucleotide sequence ID" value="NZ_CP039852.1"/>
</dbReference>
<accession>A0A5B7YG49</accession>
<dbReference type="SUPFAM" id="SSF55073">
    <property type="entry name" value="Nucleotide cyclase"/>
    <property type="match status" value="1"/>
</dbReference>
<dbReference type="PANTHER" id="PTHR45138:SF9">
    <property type="entry name" value="DIGUANYLATE CYCLASE DGCM-RELATED"/>
    <property type="match status" value="1"/>
</dbReference>
<dbReference type="Proteomes" id="UP000304912">
    <property type="component" value="Chromosome"/>
</dbReference>
<organism evidence="5 6">
    <name type="scientific">Salinimonas iocasae</name>
    <dbReference type="NCBI Taxonomy" id="2572577"/>
    <lineage>
        <taxon>Bacteria</taxon>
        <taxon>Pseudomonadati</taxon>
        <taxon>Pseudomonadota</taxon>
        <taxon>Gammaproteobacteria</taxon>
        <taxon>Alteromonadales</taxon>
        <taxon>Alteromonadaceae</taxon>
        <taxon>Alteromonas/Salinimonas group</taxon>
        <taxon>Salinimonas</taxon>
    </lineage>
</organism>
<comment type="catalytic activity">
    <reaction evidence="3">
        <text>2 GTP = 3',3'-c-di-GMP + 2 diphosphate</text>
        <dbReference type="Rhea" id="RHEA:24898"/>
        <dbReference type="ChEBI" id="CHEBI:33019"/>
        <dbReference type="ChEBI" id="CHEBI:37565"/>
        <dbReference type="ChEBI" id="CHEBI:58805"/>
        <dbReference type="EC" id="2.7.7.65"/>
    </reaction>
</comment>
<protein>
    <recommendedName>
        <fullName evidence="2">diguanylate cyclase</fullName>
        <ecNumber evidence="2">2.7.7.65</ecNumber>
    </recommendedName>
</protein>
<dbReference type="EMBL" id="CP039852">
    <property type="protein sequence ID" value="QCZ94306.1"/>
    <property type="molecule type" value="Genomic_DNA"/>
</dbReference>
<dbReference type="InterPro" id="IPR000160">
    <property type="entry name" value="GGDEF_dom"/>
</dbReference>
<dbReference type="OrthoDB" id="9812260at2"/>
<gene>
    <name evidence="5" type="ORF">FBQ74_12855</name>
</gene>
<dbReference type="SMART" id="SM00267">
    <property type="entry name" value="GGDEF"/>
    <property type="match status" value="1"/>
</dbReference>
<dbReference type="GO" id="GO:0052621">
    <property type="term" value="F:diguanylate cyclase activity"/>
    <property type="evidence" value="ECO:0007669"/>
    <property type="project" value="UniProtKB-EC"/>
</dbReference>
<sequence>MDFISNGYDGTVEASYPLCSSPAELTSSQLHTFVNKILSTLDLRSLCSVYFYQISHHLPVRTFDLSGLTPSLSVGEHLSLETRPVKISLSIGNTCDERADHACIYYFTRTLTRGERNLLGQMHTIFVQQLKQALAFEQLKKMATKDTLTGLSNRNGFNEASIRLISRAVRYGDAFALLVIDLDNFKTVNDTMGHNEGDAVLERVAGLIRNTLRAGDEAFRFGGDEFCCLLDCATAQCINSVASRIRDKVGQDTYLIERGVSCSIGGATYRAGDDINSLFDRADGALYAVKANGKNAFAAA</sequence>
<dbReference type="PANTHER" id="PTHR45138">
    <property type="entry name" value="REGULATORY COMPONENTS OF SENSORY TRANSDUCTION SYSTEM"/>
    <property type="match status" value="1"/>
</dbReference>
<dbReference type="PROSITE" id="PS50887">
    <property type="entry name" value="GGDEF"/>
    <property type="match status" value="1"/>
</dbReference>
<dbReference type="NCBIfam" id="TIGR00254">
    <property type="entry name" value="GGDEF"/>
    <property type="match status" value="1"/>
</dbReference>
<dbReference type="KEGG" id="salk:FBQ74_12855"/>
<dbReference type="AlphaFoldDB" id="A0A5B7YG49"/>
<dbReference type="FunFam" id="3.30.70.270:FF:000001">
    <property type="entry name" value="Diguanylate cyclase domain protein"/>
    <property type="match status" value="1"/>
</dbReference>
<evidence type="ECO:0000256" key="3">
    <source>
        <dbReference type="ARBA" id="ARBA00034247"/>
    </source>
</evidence>
<dbReference type="Pfam" id="PF00990">
    <property type="entry name" value="GGDEF"/>
    <property type="match status" value="1"/>
</dbReference>
<proteinExistence type="predicted"/>
<keyword evidence="6" id="KW-1185">Reference proteome</keyword>